<feature type="domain" description="BTB" evidence="3">
    <location>
        <begin position="93"/>
        <end position="262"/>
    </location>
</feature>
<dbReference type="PANTHER" id="PTHR11145">
    <property type="entry name" value="BTB/POZ DOMAIN-CONTAINING ADAPTER FOR CUL3-MEDIATED RHOA DEGRADATION PROTEIN FAMILY MEMBER"/>
    <property type="match status" value="1"/>
</dbReference>
<dbReference type="InterPro" id="IPR011333">
    <property type="entry name" value="SKP1/BTB/POZ_sf"/>
</dbReference>
<accession>D2W281</accession>
<feature type="region of interest" description="Disordered" evidence="2">
    <location>
        <begin position="134"/>
        <end position="164"/>
    </location>
</feature>
<keyword evidence="5" id="KW-1185">Reference proteome</keyword>
<evidence type="ECO:0000256" key="1">
    <source>
        <dbReference type="SAM" id="Coils"/>
    </source>
</evidence>
<dbReference type="SUPFAM" id="SSF54695">
    <property type="entry name" value="POZ domain"/>
    <property type="match status" value="1"/>
</dbReference>
<sequence length="1285" mass="149394">MSASSTTAADHSVKKRKTSSNFDGSLEVFENDQNEKLIDEISDALHRLSLQKQTEEMIKKLVEQKDQSVLIVAGSGDETSDKLETLQKMQQEEMVVLKVGGKFFYTTMKTLMGERGNTQVQTKKIIIADKVGKATGAGKKGGEDEEEMEEGGGDEMEDEGPKEDGISSLEYVCAQDNLFKVMFDSGFGIERDEANKSAISFPDRNPDYFEYILEHLRQGGKVKSLGIEKLNADELENILEESRYFATEKLSEYILFLLDKYHKYDSNLSNYAEIEEILNDSVQNLKKVEIPLEQIQQRLRSFEDSINESKKNVSEYSRKLVEQYQNFILGTDSESDLSVKIDISGQIFTIPFTSLRKYENFLLSKYILSPSFCLNENGCVFIDRNPKLFALIHGYIISGGKFNHFPKNLSQEKKLQLKQEAEFYGLTTLVQEYLDPLRYPVEKIGKDNIELKETEDKLREIFAKERESPLLNDPYLLLSPLFQNLEEIKNQEKYRIDIGHCPKLLDLTDKTRYSRQVSKPRLVNNLNGFKLNWHRFTQGALDGLDWNNVFAAGGGILGCCLKDDNFDNNTAVSTIYPTSVNERTETNTSRAVSVIDDENDENEAADFGFWRRFSKKATTKSTGEEGEEEEPKQKQEDVIKYPIGRFHNLDSMGNSSLYSQYRSVSYASRDQRRARISEKANSFFNTEANKENIRFIPDPNIPAPFKKSDIDLFLYALSEEEAEEKIKHIYQTIKKNMGRRLLMNYAGDSLSSKSRYFGRRNNNNKEEKNTLFEDGIIRTEQSTGVNDDVLVVRTKFAVTFYCYKLRPIQVVLRIYKSPAEVLLGFDIDCATMGFDGNQVWSSARARRALMYHTNLVDVDRQSTTYEYRLYKYSKRGFSVSIPGYDTAKVQNQLLQYPRRFQFISTEYLLHGLARLIGFDNSCRAKDPKHILGIYDRDLDVAQLKEENKALILSGELNVKSDYLDLNVIKSYKYPPSFIFETLEKTRNIVSIINLKTEEPSKPLTAMTWRQKHEQRRKARKEFRRNESVKFDSRLKNNSTDIKMERDPDWKPHFIYSLNDIDTILNSEKFDSRLSKKLQFLTVDPGTQKIGSFHPKDINFYRDAYQPIPFTKLPVLKEIKARSIWFKAMTEQPPQQVLDEREKQKKENPNKYGYYGHHKDYTKDPFEERYQQFSMSRPNPSPTTRYDKWIQEEIWFETFTPEESNKIEQEFRKFIVYGNPESFAISPSEIIDFSYWKLFHDSNHPTNPNSVITLHRKSFYEYRDYRNDDREEEVVGIATLSYRSFY</sequence>
<feature type="compositionally biased region" description="Acidic residues" evidence="2">
    <location>
        <begin position="143"/>
        <end position="161"/>
    </location>
</feature>
<dbReference type="InterPro" id="IPR000210">
    <property type="entry name" value="BTB/POZ_dom"/>
</dbReference>
<name>D2W281_NAEGR</name>
<dbReference type="Gene3D" id="3.30.710.10">
    <property type="entry name" value="Potassium Channel Kv1.1, Chain A"/>
    <property type="match status" value="2"/>
</dbReference>
<reference evidence="4 5" key="1">
    <citation type="journal article" date="2010" name="Cell">
        <title>The genome of Naegleria gruberi illuminates early eukaryotic versatility.</title>
        <authorList>
            <person name="Fritz-Laylin L.K."/>
            <person name="Prochnik S.E."/>
            <person name="Ginger M.L."/>
            <person name="Dacks J.B."/>
            <person name="Carpenter M.L."/>
            <person name="Field M.C."/>
            <person name="Kuo A."/>
            <person name="Paredez A."/>
            <person name="Chapman J."/>
            <person name="Pham J."/>
            <person name="Shu S."/>
            <person name="Neupane R."/>
            <person name="Cipriano M."/>
            <person name="Mancuso J."/>
            <person name="Tu H."/>
            <person name="Salamov A."/>
            <person name="Lindquist E."/>
            <person name="Shapiro H."/>
            <person name="Lucas S."/>
            <person name="Grigoriev I.V."/>
            <person name="Cande W.Z."/>
            <person name="Fulton C."/>
            <person name="Rokhsar D.S."/>
            <person name="Dawson S.C."/>
        </authorList>
    </citation>
    <scope>NUCLEOTIDE SEQUENCE [LARGE SCALE GENOMIC DNA]</scope>
    <source>
        <strain evidence="4 5">NEG-M</strain>
    </source>
</reference>
<protein>
    <submittedName>
        <fullName evidence="4">Predicted protein</fullName>
    </submittedName>
</protein>
<keyword evidence="1" id="KW-0175">Coiled coil</keyword>
<evidence type="ECO:0000256" key="2">
    <source>
        <dbReference type="SAM" id="MobiDB-lite"/>
    </source>
</evidence>
<organism evidence="5">
    <name type="scientific">Naegleria gruberi</name>
    <name type="common">Amoeba</name>
    <dbReference type="NCBI Taxonomy" id="5762"/>
    <lineage>
        <taxon>Eukaryota</taxon>
        <taxon>Discoba</taxon>
        <taxon>Heterolobosea</taxon>
        <taxon>Tetramitia</taxon>
        <taxon>Eutetramitia</taxon>
        <taxon>Vahlkampfiidae</taxon>
        <taxon>Naegleria</taxon>
    </lineage>
</organism>
<dbReference type="PANTHER" id="PTHR11145:SF8">
    <property type="entry name" value="RE57120P"/>
    <property type="match status" value="1"/>
</dbReference>
<dbReference type="InterPro" id="IPR003131">
    <property type="entry name" value="T1-type_BTB"/>
</dbReference>
<dbReference type="OrthoDB" id="539213at2759"/>
<dbReference type="Pfam" id="PF02214">
    <property type="entry name" value="BTB_2"/>
    <property type="match status" value="1"/>
</dbReference>
<dbReference type="SMART" id="SM00225">
    <property type="entry name" value="BTB"/>
    <property type="match status" value="1"/>
</dbReference>
<feature type="compositionally biased region" description="Basic and acidic residues" evidence="2">
    <location>
        <begin position="1137"/>
        <end position="1148"/>
    </location>
</feature>
<dbReference type="Proteomes" id="UP000006671">
    <property type="component" value="Unassembled WGS sequence"/>
</dbReference>
<dbReference type="RefSeq" id="XP_002669521.1">
    <property type="nucleotide sequence ID" value="XM_002669475.1"/>
</dbReference>
<proteinExistence type="predicted"/>
<dbReference type="GeneID" id="8864051"/>
<dbReference type="VEuPathDB" id="AmoebaDB:NAEGRDRAFT_82111"/>
<dbReference type="EMBL" id="GG738925">
    <property type="protein sequence ID" value="EFC36777.1"/>
    <property type="molecule type" value="Genomic_DNA"/>
</dbReference>
<dbReference type="KEGG" id="ngr:NAEGRDRAFT_82111"/>
<dbReference type="eggNOG" id="KOG2716">
    <property type="taxonomic scope" value="Eukaryota"/>
</dbReference>
<feature type="region of interest" description="Disordered" evidence="2">
    <location>
        <begin position="1"/>
        <end position="20"/>
    </location>
</feature>
<dbReference type="GO" id="GO:0051260">
    <property type="term" value="P:protein homooligomerization"/>
    <property type="evidence" value="ECO:0007669"/>
    <property type="project" value="InterPro"/>
</dbReference>
<evidence type="ECO:0000259" key="3">
    <source>
        <dbReference type="SMART" id="SM00225"/>
    </source>
</evidence>
<dbReference type="InParanoid" id="D2W281"/>
<feature type="coiled-coil region" evidence="1">
    <location>
        <begin position="292"/>
        <end position="319"/>
    </location>
</feature>
<evidence type="ECO:0000313" key="5">
    <source>
        <dbReference type="Proteomes" id="UP000006671"/>
    </source>
</evidence>
<evidence type="ECO:0000313" key="4">
    <source>
        <dbReference type="EMBL" id="EFC36777.1"/>
    </source>
</evidence>
<gene>
    <name evidence="4" type="ORF">NAEGRDRAFT_82111</name>
</gene>
<dbReference type="InterPro" id="IPR045068">
    <property type="entry name" value="BACURD1-3"/>
</dbReference>
<feature type="region of interest" description="Disordered" evidence="2">
    <location>
        <begin position="1134"/>
        <end position="1159"/>
    </location>
</feature>